<evidence type="ECO:0000313" key="1">
    <source>
        <dbReference type="EMBL" id="MPM98577.1"/>
    </source>
</evidence>
<accession>A0A645E9H7</accession>
<dbReference type="AlphaFoldDB" id="A0A645E9H7"/>
<reference evidence="1" key="1">
    <citation type="submission" date="2019-08" db="EMBL/GenBank/DDBJ databases">
        <authorList>
            <person name="Kucharzyk K."/>
            <person name="Murdoch R.W."/>
            <person name="Higgins S."/>
            <person name="Loffler F."/>
        </authorList>
    </citation>
    <scope>NUCLEOTIDE SEQUENCE</scope>
</reference>
<dbReference type="EMBL" id="VSSQ01044722">
    <property type="protein sequence ID" value="MPM98577.1"/>
    <property type="molecule type" value="Genomic_DNA"/>
</dbReference>
<organism evidence="1">
    <name type="scientific">bioreactor metagenome</name>
    <dbReference type="NCBI Taxonomy" id="1076179"/>
    <lineage>
        <taxon>unclassified sequences</taxon>
        <taxon>metagenomes</taxon>
        <taxon>ecological metagenomes</taxon>
    </lineage>
</organism>
<comment type="caution">
    <text evidence="1">The sequence shown here is derived from an EMBL/GenBank/DDBJ whole genome shotgun (WGS) entry which is preliminary data.</text>
</comment>
<protein>
    <submittedName>
        <fullName evidence="1">Uncharacterized protein</fullName>
    </submittedName>
</protein>
<sequence>MIQFIDFMPENINAPRNIHDIHFVLVDFFRKLPNKWFIAGTNIEKCLVVPFSHHFWIRNNAPEI</sequence>
<gene>
    <name evidence="1" type="ORF">SDC9_145765</name>
</gene>
<name>A0A645E9H7_9ZZZZ</name>
<proteinExistence type="predicted"/>